<keyword evidence="5" id="KW-0862">Zinc</keyword>
<evidence type="ECO:0000313" key="10">
    <source>
        <dbReference type="Proteomes" id="UP001332192"/>
    </source>
</evidence>
<dbReference type="EMBL" id="CP141615">
    <property type="protein sequence ID" value="WRP16261.1"/>
    <property type="molecule type" value="Genomic_DNA"/>
</dbReference>
<organism evidence="9 10">
    <name type="scientific">Carboxydichorda subterranea</name>
    <dbReference type="NCBI Taxonomy" id="3109565"/>
    <lineage>
        <taxon>Bacteria</taxon>
        <taxon>Bacillati</taxon>
        <taxon>Bacillota</taxon>
        <taxon>Limnochordia</taxon>
        <taxon>Limnochordales</taxon>
        <taxon>Geochordaceae</taxon>
        <taxon>Carboxydichorda</taxon>
    </lineage>
</organism>
<sequence length="268" mass="26851">MRSVLLVALAAYTSAWEGHGVQVVWASLAAGLATAVGALPAVAFARLPEDVRSFAMGVSAGVMTVVSIWGLGVPALNTGPGEAAGGLLGGTVAMWGLDRVVRRAVLGQGRRPPPSARRQHARRALLLWTAIVVHNIPEGLAVGAAYAAPIPVRAAMLAVSIGAHNLPEGLAVAVPLRAAGVHRWLAWAAAAAAGLVEPLAAATAYLTLVSAPGWLPAAHAGAAAAMLYVVATDMLPELVAQPFPGWGAVGAGLGLAAALAVEVWAGGT</sequence>
<evidence type="ECO:0000256" key="2">
    <source>
        <dbReference type="ARBA" id="ARBA00006939"/>
    </source>
</evidence>
<keyword evidence="3" id="KW-1003">Cell membrane</keyword>
<feature type="transmembrane region" description="Helical" evidence="8">
    <location>
        <begin position="184"/>
        <end position="206"/>
    </location>
</feature>
<gene>
    <name evidence="9" type="ORF">U7230_09110</name>
</gene>
<dbReference type="Proteomes" id="UP001332192">
    <property type="component" value="Chromosome"/>
</dbReference>
<keyword evidence="7 8" id="KW-0472">Membrane</keyword>
<feature type="transmembrane region" description="Helical" evidence="8">
    <location>
        <begin position="243"/>
        <end position="265"/>
    </location>
</feature>
<dbReference type="PANTHER" id="PTHR11040:SF211">
    <property type="entry name" value="ZINC TRANSPORTER ZIP11"/>
    <property type="match status" value="1"/>
</dbReference>
<name>A0ABZ1BUQ5_9FIRM</name>
<feature type="transmembrane region" description="Helical" evidence="8">
    <location>
        <begin position="25"/>
        <end position="47"/>
    </location>
</feature>
<dbReference type="PANTHER" id="PTHR11040">
    <property type="entry name" value="ZINC/IRON TRANSPORTER"/>
    <property type="match status" value="1"/>
</dbReference>
<keyword evidence="10" id="KW-1185">Reference proteome</keyword>
<feature type="transmembrane region" description="Helical" evidence="8">
    <location>
        <begin position="125"/>
        <end position="148"/>
    </location>
</feature>
<proteinExistence type="inferred from homology"/>
<feature type="transmembrane region" description="Helical" evidence="8">
    <location>
        <begin position="83"/>
        <end position="101"/>
    </location>
</feature>
<protein>
    <submittedName>
        <fullName evidence="9">ZIP family metal transporter</fullName>
    </submittedName>
</protein>
<accession>A0ABZ1BUQ5</accession>
<evidence type="ECO:0000256" key="3">
    <source>
        <dbReference type="ARBA" id="ARBA00022475"/>
    </source>
</evidence>
<evidence type="ECO:0000256" key="4">
    <source>
        <dbReference type="ARBA" id="ARBA00022692"/>
    </source>
</evidence>
<evidence type="ECO:0000313" key="9">
    <source>
        <dbReference type="EMBL" id="WRP16261.1"/>
    </source>
</evidence>
<comment type="similarity">
    <text evidence="2">Belongs to the ZIP transporter (TC 2.A.5) family.</text>
</comment>
<dbReference type="InterPro" id="IPR003689">
    <property type="entry name" value="ZIP"/>
</dbReference>
<feature type="transmembrane region" description="Helical" evidence="8">
    <location>
        <begin position="54"/>
        <end position="71"/>
    </location>
</feature>
<evidence type="ECO:0000256" key="8">
    <source>
        <dbReference type="SAM" id="Phobius"/>
    </source>
</evidence>
<keyword evidence="6 8" id="KW-1133">Transmembrane helix</keyword>
<evidence type="ECO:0000256" key="6">
    <source>
        <dbReference type="ARBA" id="ARBA00022989"/>
    </source>
</evidence>
<evidence type="ECO:0000256" key="5">
    <source>
        <dbReference type="ARBA" id="ARBA00022833"/>
    </source>
</evidence>
<keyword evidence="4 8" id="KW-0812">Transmembrane</keyword>
<reference evidence="9 10" key="1">
    <citation type="journal article" date="2024" name="Front. Microbiol.">
        <title>Novel thermophilic genera Geochorda gen. nov. and Carboxydochorda gen. nov. from the deep terrestrial subsurface reveal the ecophysiological diversity in the class Limnochordia.</title>
        <authorList>
            <person name="Karnachuk O.V."/>
            <person name="Lukina A.P."/>
            <person name="Avakyan M.R."/>
            <person name="Kadnikov V.V."/>
            <person name="Begmatov S."/>
            <person name="Beletsky A.V."/>
            <person name="Vlasova K.G."/>
            <person name="Novikov A.A."/>
            <person name="Shcherbakova V.A."/>
            <person name="Mardanov A.V."/>
            <person name="Ravin N.V."/>
        </authorList>
    </citation>
    <scope>NUCLEOTIDE SEQUENCE [LARGE SCALE GENOMIC DNA]</scope>
    <source>
        <strain evidence="9 10">L945</strain>
    </source>
</reference>
<evidence type="ECO:0000256" key="1">
    <source>
        <dbReference type="ARBA" id="ARBA00004651"/>
    </source>
</evidence>
<comment type="subcellular location">
    <subcellularLocation>
        <location evidence="1">Cell membrane</location>
        <topology evidence="1">Multi-pass membrane protein</topology>
    </subcellularLocation>
</comment>
<evidence type="ECO:0000256" key="7">
    <source>
        <dbReference type="ARBA" id="ARBA00023136"/>
    </source>
</evidence>
<dbReference type="Pfam" id="PF02535">
    <property type="entry name" value="Zip"/>
    <property type="match status" value="1"/>
</dbReference>
<feature type="transmembrane region" description="Helical" evidence="8">
    <location>
        <begin position="213"/>
        <end position="231"/>
    </location>
</feature>
<dbReference type="RefSeq" id="WP_324715533.1">
    <property type="nucleotide sequence ID" value="NZ_CP141615.1"/>
</dbReference>